<name>A0A1F5EM26_9BACT</name>
<accession>A0A1F5EM26</accession>
<reference evidence="1 2" key="1">
    <citation type="journal article" date="2016" name="Nat. Commun.">
        <title>Thousands of microbial genomes shed light on interconnected biogeochemical processes in an aquifer system.</title>
        <authorList>
            <person name="Anantharaman K."/>
            <person name="Brown C.T."/>
            <person name="Hug L.A."/>
            <person name="Sharon I."/>
            <person name="Castelle C.J."/>
            <person name="Probst A.J."/>
            <person name="Thomas B.C."/>
            <person name="Singh A."/>
            <person name="Wilkins M.J."/>
            <person name="Karaoz U."/>
            <person name="Brodie E.L."/>
            <person name="Williams K.H."/>
            <person name="Hubbard S.S."/>
            <person name="Banfield J.F."/>
        </authorList>
    </citation>
    <scope>NUCLEOTIDE SEQUENCE [LARGE SCALE GENOMIC DNA]</scope>
</reference>
<evidence type="ECO:0000313" key="2">
    <source>
        <dbReference type="Proteomes" id="UP000176865"/>
    </source>
</evidence>
<dbReference type="EMBL" id="MFAB01000029">
    <property type="protein sequence ID" value="OGD68360.1"/>
    <property type="molecule type" value="Genomic_DNA"/>
</dbReference>
<gene>
    <name evidence="1" type="ORF">A2996_00410</name>
</gene>
<comment type="caution">
    <text evidence="1">The sequence shown here is derived from an EMBL/GenBank/DDBJ whole genome shotgun (WGS) entry which is preliminary data.</text>
</comment>
<protein>
    <submittedName>
        <fullName evidence="1">Uncharacterized protein</fullName>
    </submittedName>
</protein>
<proteinExistence type="predicted"/>
<dbReference type="Proteomes" id="UP000176865">
    <property type="component" value="Unassembled WGS sequence"/>
</dbReference>
<dbReference type="AlphaFoldDB" id="A0A1F5EM26"/>
<evidence type="ECO:0000313" key="1">
    <source>
        <dbReference type="EMBL" id="OGD68360.1"/>
    </source>
</evidence>
<sequence length="178" mass="20497">MARLLLFLAFLNNGCFNRFRYFFVNLCRGGPMDAKNLFVIENKSFILDRDGSYYGHTTLADVYQCRRRMLLEHLYSLPESDIRDTTEKLLLEAFNRRYFEAHADLAHEFLRGKIVSVSGGIVKGEPDPNKMYVYWAGVPDWSDIKENPGTILVLSYGDDCISRILINVETKIKIIGTI</sequence>
<organism evidence="1 2">
    <name type="scientific">Candidatus Campbellbacteria bacterium RIFCSPLOWO2_01_FULL_34_15</name>
    <dbReference type="NCBI Taxonomy" id="1797579"/>
    <lineage>
        <taxon>Bacteria</taxon>
        <taxon>Candidatus Campbelliibacteriota</taxon>
    </lineage>
</organism>